<evidence type="ECO:0000313" key="2">
    <source>
        <dbReference type="EMBL" id="PWJ96472.1"/>
    </source>
</evidence>
<reference evidence="2 3" key="1">
    <citation type="submission" date="2018-05" db="EMBL/GenBank/DDBJ databases">
        <title>Genomic Encyclopedia of Type Strains, Phase IV (KMG-IV): sequencing the most valuable type-strain genomes for metagenomic binning, comparative biology and taxonomic classification.</title>
        <authorList>
            <person name="Goeker M."/>
        </authorList>
    </citation>
    <scope>NUCLEOTIDE SEQUENCE [LARGE SCALE GENOMIC DNA]</scope>
    <source>
        <strain evidence="2 3">DSM 24906</strain>
    </source>
</reference>
<dbReference type="InterPro" id="IPR029030">
    <property type="entry name" value="Caspase-like_dom_sf"/>
</dbReference>
<feature type="domain" description="Peptidase C14 caspase" evidence="1">
    <location>
        <begin position="5"/>
        <end position="215"/>
    </location>
</feature>
<dbReference type="InterPro" id="IPR011600">
    <property type="entry name" value="Pept_C14_caspase"/>
</dbReference>
<proteinExistence type="predicted"/>
<dbReference type="SUPFAM" id="SSF52129">
    <property type="entry name" value="Caspase-like"/>
    <property type="match status" value="1"/>
</dbReference>
<dbReference type="GO" id="GO:0006508">
    <property type="term" value="P:proteolysis"/>
    <property type="evidence" value="ECO:0007669"/>
    <property type="project" value="InterPro"/>
</dbReference>
<gene>
    <name evidence="2" type="ORF">C7380_10144</name>
</gene>
<dbReference type="Gene3D" id="3.40.50.1460">
    <property type="match status" value="1"/>
</dbReference>
<dbReference type="AlphaFoldDB" id="A0AA45C950"/>
<organism evidence="2 3">
    <name type="scientific">Oceanotoga teriensis</name>
    <dbReference type="NCBI Taxonomy" id="515440"/>
    <lineage>
        <taxon>Bacteria</taxon>
        <taxon>Thermotogati</taxon>
        <taxon>Thermotogota</taxon>
        <taxon>Thermotogae</taxon>
        <taxon>Petrotogales</taxon>
        <taxon>Petrotogaceae</taxon>
        <taxon>Oceanotoga</taxon>
    </lineage>
</organism>
<evidence type="ECO:0000313" key="3">
    <source>
        <dbReference type="Proteomes" id="UP000245921"/>
    </source>
</evidence>
<keyword evidence="3" id="KW-1185">Reference proteome</keyword>
<sequence length="330" mass="36293">MVNNKALVVGINDYPSCPLSCCINDAEEVGKILSMNGDGSPNFDVKFALDVRTKAELYDGLNSLFNEGEADIALFYFSGHGTGLINGKLVTPDFTGMDAGISMGEILSMANKSKSKNKIIILDCCFSGKFGENGVTNSSESVLSNGVTIITASNSDEYSMEVSGDDGIPGHGVFTELLIQGLKGGAADVGGNITPASLYSFVDQSLGAWEQRPLFKTNISRFLPIRKIKPKVPIEVLRKLSDYFQNPDSEYSLDPSFEFTNTPEYKIEIREPYANDVNVSKFKELQLYESVGLIEPVDEEHMYFAAINSKSCRLTPLGLHYWKLSKYKRF</sequence>
<protein>
    <submittedName>
        <fullName evidence="2">Caspase-like protein</fullName>
    </submittedName>
</protein>
<evidence type="ECO:0000259" key="1">
    <source>
        <dbReference type="Pfam" id="PF00656"/>
    </source>
</evidence>
<dbReference type="Proteomes" id="UP000245921">
    <property type="component" value="Unassembled WGS sequence"/>
</dbReference>
<accession>A0AA45C950</accession>
<name>A0AA45C950_9BACT</name>
<dbReference type="Pfam" id="PF00656">
    <property type="entry name" value="Peptidase_C14"/>
    <property type="match status" value="1"/>
</dbReference>
<dbReference type="GO" id="GO:0004197">
    <property type="term" value="F:cysteine-type endopeptidase activity"/>
    <property type="evidence" value="ECO:0007669"/>
    <property type="project" value="InterPro"/>
</dbReference>
<comment type="caution">
    <text evidence="2">The sequence shown here is derived from an EMBL/GenBank/DDBJ whole genome shotgun (WGS) entry which is preliminary data.</text>
</comment>
<dbReference type="RefSeq" id="WP_170110804.1">
    <property type="nucleotide sequence ID" value="NZ_QGGI01000001.1"/>
</dbReference>
<dbReference type="EMBL" id="QGGI01000001">
    <property type="protein sequence ID" value="PWJ96472.1"/>
    <property type="molecule type" value="Genomic_DNA"/>
</dbReference>